<dbReference type="FunFam" id="1.10.287.4070:FF:000003">
    <property type="entry name" value="U4/U6 small nuclear ribonucleoprotein PRP31"/>
    <property type="match status" value="1"/>
</dbReference>
<protein>
    <recommendedName>
        <fullName evidence="10">Nop domain-containing protein</fullName>
    </recommendedName>
</protein>
<sequence length="534" mass="57794">MSNLADELTADFAELDENNEEEEYEEEGPVAAQNGQGAALDGDGDAAMSEGEEDKEDTSGPNALNDQGVMAGGVQPAEQLDPATVQRMELANVGDVSKVAKLFGSKRMNDVIKEIDQYSSQPSAMASSSLPAFANPEYNLIVTANNLSVELENEIMVVHKFIRDHYAVKFPELETLVVDPNMYIRSVRALANQEDPTKVRLDGILPPAIKMSLLMTATNTRGVQLTEKQWNSIEKACTTAEKLEEIKHKIFSYVSSRMNILAPNLSAIVGTGTAAKLLGVSGGLQAFANMPSCNIPLLGAQKKITAGFSTASSGRHTGFLFQSEIVNSTPPEYKRKIQRTLGGKCVLAARMDLERKLRDGSYGLKLRGSVEKRIEQLAAPPPAQMTKALPVPDEGGKKKRRGGKRARKAKEQYAASELAKMRNRMRFGEEEEEVGAFDETVGMGMIGSGKIRADVGKSATKAKMSKMNKNRIATLNRASQSSQVAGTSTSLVFTPVQGFELTNPTLAAQRVKAANEKWFAPGTFSHIPDSSKNS</sequence>
<dbReference type="Pfam" id="PF09785">
    <property type="entry name" value="Prp31_C"/>
    <property type="match status" value="1"/>
</dbReference>
<feature type="region of interest" description="Disordered" evidence="9">
    <location>
        <begin position="384"/>
        <end position="410"/>
    </location>
</feature>
<dbReference type="Gene3D" id="1.10.287.4070">
    <property type="match status" value="1"/>
</dbReference>
<dbReference type="GO" id="GO:0071011">
    <property type="term" value="C:precatalytic spliceosome"/>
    <property type="evidence" value="ECO:0007669"/>
    <property type="project" value="TreeGrafter"/>
</dbReference>
<dbReference type="PANTHER" id="PTHR13904">
    <property type="entry name" value="PRE-MRNA SPLICING FACTOR PRP31"/>
    <property type="match status" value="1"/>
</dbReference>
<reference evidence="12" key="2">
    <citation type="submission" date="2015-01" db="EMBL/GenBank/DDBJ databases">
        <title>Evolutionary Origins and Diversification of the Mycorrhizal Mutualists.</title>
        <authorList>
            <consortium name="DOE Joint Genome Institute"/>
            <consortium name="Mycorrhizal Genomics Consortium"/>
            <person name="Kohler A."/>
            <person name="Kuo A."/>
            <person name="Nagy L.G."/>
            <person name="Floudas D."/>
            <person name="Copeland A."/>
            <person name="Barry K.W."/>
            <person name="Cichocki N."/>
            <person name="Veneault-Fourrey C."/>
            <person name="LaButti K."/>
            <person name="Lindquist E.A."/>
            <person name="Lipzen A."/>
            <person name="Lundell T."/>
            <person name="Morin E."/>
            <person name="Murat C."/>
            <person name="Riley R."/>
            <person name="Ohm R."/>
            <person name="Sun H."/>
            <person name="Tunlid A."/>
            <person name="Henrissat B."/>
            <person name="Grigoriev I.V."/>
            <person name="Hibbett D.S."/>
            <person name="Martin F."/>
        </authorList>
    </citation>
    <scope>NUCLEOTIDE SEQUENCE [LARGE SCALE GENOMIC DNA]</scope>
    <source>
        <strain evidence="12">MAFF 305830</strain>
    </source>
</reference>
<keyword evidence="3" id="KW-0507">mRNA processing</keyword>
<evidence type="ECO:0000256" key="8">
    <source>
        <dbReference type="ARBA" id="ARBA00023274"/>
    </source>
</evidence>
<dbReference type="GO" id="GO:0003723">
    <property type="term" value="F:RNA binding"/>
    <property type="evidence" value="ECO:0007669"/>
    <property type="project" value="UniProtKB-KW"/>
</dbReference>
<evidence type="ECO:0000256" key="1">
    <source>
        <dbReference type="ARBA" id="ARBA00004123"/>
    </source>
</evidence>
<evidence type="ECO:0000256" key="2">
    <source>
        <dbReference type="ARBA" id="ARBA00005572"/>
    </source>
</evidence>
<keyword evidence="4" id="KW-0747">Spliceosome</keyword>
<dbReference type="InterPro" id="IPR042239">
    <property type="entry name" value="Nop_C"/>
</dbReference>
<evidence type="ECO:0000313" key="12">
    <source>
        <dbReference type="Proteomes" id="UP000054097"/>
    </source>
</evidence>
<comment type="similarity">
    <text evidence="2">Belongs to the PRP31 family.</text>
</comment>
<dbReference type="InterPro" id="IPR002687">
    <property type="entry name" value="Nop_dom"/>
</dbReference>
<dbReference type="SMART" id="SM00931">
    <property type="entry name" value="NOSIC"/>
    <property type="match status" value="1"/>
</dbReference>
<accession>A0A0C2X5C3</accession>
<evidence type="ECO:0000313" key="11">
    <source>
        <dbReference type="EMBL" id="KIM33323.1"/>
    </source>
</evidence>
<dbReference type="STRING" id="933852.A0A0C2X5C3"/>
<dbReference type="GO" id="GO:0046540">
    <property type="term" value="C:U4/U6 x U5 tri-snRNP complex"/>
    <property type="evidence" value="ECO:0007669"/>
    <property type="project" value="InterPro"/>
</dbReference>
<dbReference type="HOGENOM" id="CLU_026337_2_0_1"/>
<dbReference type="FunFam" id="1.10.246.90:FF:000002">
    <property type="entry name" value="U4/U6 small nuclear ribonucleoprotein Prp31"/>
    <property type="match status" value="1"/>
</dbReference>
<feature type="domain" description="Nop" evidence="10">
    <location>
        <begin position="261"/>
        <end position="379"/>
    </location>
</feature>
<evidence type="ECO:0000256" key="3">
    <source>
        <dbReference type="ARBA" id="ARBA00022664"/>
    </source>
</evidence>
<dbReference type="InterPro" id="IPR036070">
    <property type="entry name" value="Nop_dom_sf"/>
</dbReference>
<feature type="compositionally biased region" description="Low complexity" evidence="9">
    <location>
        <begin position="31"/>
        <end position="47"/>
    </location>
</feature>
<dbReference type="InterPro" id="IPR012976">
    <property type="entry name" value="NOSIC"/>
</dbReference>
<dbReference type="EMBL" id="KN824278">
    <property type="protein sequence ID" value="KIM33323.1"/>
    <property type="molecule type" value="Genomic_DNA"/>
</dbReference>
<organism evidence="11 12">
    <name type="scientific">Serendipita vermifera MAFF 305830</name>
    <dbReference type="NCBI Taxonomy" id="933852"/>
    <lineage>
        <taxon>Eukaryota</taxon>
        <taxon>Fungi</taxon>
        <taxon>Dikarya</taxon>
        <taxon>Basidiomycota</taxon>
        <taxon>Agaricomycotina</taxon>
        <taxon>Agaricomycetes</taxon>
        <taxon>Sebacinales</taxon>
        <taxon>Serendipitaceae</taxon>
        <taxon>Serendipita</taxon>
    </lineage>
</organism>
<evidence type="ECO:0000256" key="7">
    <source>
        <dbReference type="ARBA" id="ARBA00023242"/>
    </source>
</evidence>
<dbReference type="GO" id="GO:0000244">
    <property type="term" value="P:spliceosomal tri-snRNP complex assembly"/>
    <property type="evidence" value="ECO:0007669"/>
    <property type="project" value="InterPro"/>
</dbReference>
<feature type="region of interest" description="Disordered" evidence="9">
    <location>
        <begin position="1"/>
        <end position="68"/>
    </location>
</feature>
<evidence type="ECO:0000256" key="5">
    <source>
        <dbReference type="ARBA" id="ARBA00022884"/>
    </source>
</evidence>
<name>A0A0C2X5C3_SERVB</name>
<dbReference type="PROSITE" id="PS51358">
    <property type="entry name" value="NOP"/>
    <property type="match status" value="1"/>
</dbReference>
<dbReference type="OrthoDB" id="4771285at2759"/>
<dbReference type="InterPro" id="IPR027105">
    <property type="entry name" value="Prp31"/>
</dbReference>
<dbReference type="Gene3D" id="1.10.246.90">
    <property type="entry name" value="Nop domain"/>
    <property type="match status" value="1"/>
</dbReference>
<dbReference type="AlphaFoldDB" id="A0A0C2X5C3"/>
<dbReference type="GO" id="GO:0005687">
    <property type="term" value="C:U4 snRNP"/>
    <property type="evidence" value="ECO:0007669"/>
    <property type="project" value="TreeGrafter"/>
</dbReference>
<keyword evidence="7" id="KW-0539">Nucleus</keyword>
<evidence type="ECO:0000259" key="10">
    <source>
        <dbReference type="PROSITE" id="PS51358"/>
    </source>
</evidence>
<evidence type="ECO:0000256" key="6">
    <source>
        <dbReference type="ARBA" id="ARBA00023187"/>
    </source>
</evidence>
<dbReference type="SUPFAM" id="SSF89124">
    <property type="entry name" value="Nop domain"/>
    <property type="match status" value="1"/>
</dbReference>
<keyword evidence="12" id="KW-1185">Reference proteome</keyword>
<keyword evidence="6" id="KW-0508">mRNA splicing</keyword>
<evidence type="ECO:0000256" key="4">
    <source>
        <dbReference type="ARBA" id="ARBA00022728"/>
    </source>
</evidence>
<keyword evidence="5" id="KW-0694">RNA-binding</keyword>
<dbReference type="PANTHER" id="PTHR13904:SF0">
    <property type="entry name" value="U4_U6 SMALL NUCLEAR RIBONUCLEOPROTEIN PRP31"/>
    <property type="match status" value="1"/>
</dbReference>
<dbReference type="Proteomes" id="UP000054097">
    <property type="component" value="Unassembled WGS sequence"/>
</dbReference>
<proteinExistence type="inferred from homology"/>
<dbReference type="Pfam" id="PF01798">
    <property type="entry name" value="Nop"/>
    <property type="match status" value="1"/>
</dbReference>
<dbReference type="InterPro" id="IPR019175">
    <property type="entry name" value="Prp31_C"/>
</dbReference>
<feature type="compositionally biased region" description="Acidic residues" evidence="9">
    <location>
        <begin position="13"/>
        <end position="28"/>
    </location>
</feature>
<evidence type="ECO:0000256" key="9">
    <source>
        <dbReference type="SAM" id="MobiDB-lite"/>
    </source>
</evidence>
<comment type="subcellular location">
    <subcellularLocation>
        <location evidence="1">Nucleus</location>
    </subcellularLocation>
</comment>
<reference evidence="11 12" key="1">
    <citation type="submission" date="2014-04" db="EMBL/GenBank/DDBJ databases">
        <authorList>
            <consortium name="DOE Joint Genome Institute"/>
            <person name="Kuo A."/>
            <person name="Zuccaro A."/>
            <person name="Kohler A."/>
            <person name="Nagy L.G."/>
            <person name="Floudas D."/>
            <person name="Copeland A."/>
            <person name="Barry K.W."/>
            <person name="Cichocki N."/>
            <person name="Veneault-Fourrey C."/>
            <person name="LaButti K."/>
            <person name="Lindquist E.A."/>
            <person name="Lipzen A."/>
            <person name="Lundell T."/>
            <person name="Morin E."/>
            <person name="Murat C."/>
            <person name="Sun H."/>
            <person name="Tunlid A."/>
            <person name="Henrissat B."/>
            <person name="Grigoriev I.V."/>
            <person name="Hibbett D.S."/>
            <person name="Martin F."/>
            <person name="Nordberg H.P."/>
            <person name="Cantor M.N."/>
            <person name="Hua S.X."/>
        </authorList>
    </citation>
    <scope>NUCLEOTIDE SEQUENCE [LARGE SCALE GENOMIC DNA]</scope>
    <source>
        <strain evidence="11 12">MAFF 305830</strain>
    </source>
</reference>
<feature type="compositionally biased region" description="Basic residues" evidence="9">
    <location>
        <begin position="397"/>
        <end position="408"/>
    </location>
</feature>
<gene>
    <name evidence="11" type="ORF">M408DRAFT_326083</name>
</gene>
<keyword evidence="8" id="KW-0687">Ribonucleoprotein</keyword>